<dbReference type="InterPro" id="IPR002347">
    <property type="entry name" value="SDR_fam"/>
</dbReference>
<comment type="caution">
    <text evidence="1">The sequence shown here is derived from an EMBL/GenBank/DDBJ whole genome shotgun (WGS) entry which is preliminary data.</text>
</comment>
<organism evidence="1 2">
    <name type="scientific">Cryomyces antarcticus</name>
    <dbReference type="NCBI Taxonomy" id="329879"/>
    <lineage>
        <taxon>Eukaryota</taxon>
        <taxon>Fungi</taxon>
        <taxon>Dikarya</taxon>
        <taxon>Ascomycota</taxon>
        <taxon>Pezizomycotina</taxon>
        <taxon>Dothideomycetes</taxon>
        <taxon>Dothideomycetes incertae sedis</taxon>
        <taxon>Cryomyces</taxon>
    </lineage>
</organism>
<reference evidence="1 2" key="1">
    <citation type="submission" date="2023-08" db="EMBL/GenBank/DDBJ databases">
        <title>Black Yeasts Isolated from many extreme environments.</title>
        <authorList>
            <person name="Coleine C."/>
            <person name="Stajich J.E."/>
            <person name="Selbmann L."/>
        </authorList>
    </citation>
    <scope>NUCLEOTIDE SEQUENCE [LARGE SCALE GENOMIC DNA]</scope>
    <source>
        <strain evidence="1 2">CCFEE 536</strain>
    </source>
</reference>
<evidence type="ECO:0000313" key="2">
    <source>
        <dbReference type="Proteomes" id="UP001357485"/>
    </source>
</evidence>
<name>A0ABR0LPY1_9PEZI</name>
<dbReference type="Pfam" id="PF00106">
    <property type="entry name" value="adh_short"/>
    <property type="match status" value="1"/>
</dbReference>
<keyword evidence="2" id="KW-1185">Reference proteome</keyword>
<sequence length="167" mass="17638">MSIIEQTSPLNLVRRIAIVTGASSTVGAAVCRTLLKHNACVLGIDTVPIHSTLNARLGTHMQFYQGDVTECSAIDIIRACRTKFEDRSNIDALINLVPVEGDHLTDEVVKIMTSQNGGAVLNVVGNVDTVADGAKAADTASGHRIVGSPSQPPNIYCIGCGEIERIS</sequence>
<evidence type="ECO:0000313" key="1">
    <source>
        <dbReference type="EMBL" id="KAK5200870.1"/>
    </source>
</evidence>
<accession>A0ABR0LPY1</accession>
<gene>
    <name evidence="1" type="ORF">LTR16_004612</name>
</gene>
<dbReference type="InterPro" id="IPR036291">
    <property type="entry name" value="NAD(P)-bd_dom_sf"/>
</dbReference>
<dbReference type="EMBL" id="JAVRRA010017043">
    <property type="protein sequence ID" value="KAK5200870.1"/>
    <property type="molecule type" value="Genomic_DNA"/>
</dbReference>
<dbReference type="SUPFAM" id="SSF51735">
    <property type="entry name" value="NAD(P)-binding Rossmann-fold domains"/>
    <property type="match status" value="1"/>
</dbReference>
<dbReference type="Gene3D" id="3.40.50.720">
    <property type="entry name" value="NAD(P)-binding Rossmann-like Domain"/>
    <property type="match status" value="1"/>
</dbReference>
<proteinExistence type="predicted"/>
<protein>
    <submittedName>
        <fullName evidence="1">Uncharacterized protein</fullName>
    </submittedName>
</protein>
<dbReference type="Proteomes" id="UP001357485">
    <property type="component" value="Unassembled WGS sequence"/>
</dbReference>